<dbReference type="GO" id="GO:0016020">
    <property type="term" value="C:membrane"/>
    <property type="evidence" value="ECO:0007669"/>
    <property type="project" value="UniProtKB-SubCell"/>
</dbReference>
<feature type="transmembrane region" description="Helical" evidence="5">
    <location>
        <begin position="48"/>
        <end position="71"/>
    </location>
</feature>
<sequence>MSTEETWSDPSDPRVTLLRETEYDVRRRVKSAWSGFTDFALRDNVLEVAVGLIIAAAFTSVVTALVSDIILPPISLLPFMSRNLEEKFVVLRRGPLYTPPGGYNTRTQAIADGAVILTYGAFLDALVNFLGIGITLYLLANIYGYLSHDSIIKHTIKCIYCRKEISAKAKRCPLCTTWLDGREEKATSALAPRGSQTS</sequence>
<dbReference type="Proteomes" id="UP000054270">
    <property type="component" value="Unassembled WGS sequence"/>
</dbReference>
<proteinExistence type="predicted"/>
<keyword evidence="3 5" id="KW-1133">Transmembrane helix</keyword>
<comment type="subcellular location">
    <subcellularLocation>
        <location evidence="1">Membrane</location>
        <topology evidence="1">Multi-pass membrane protein</topology>
    </subcellularLocation>
</comment>
<dbReference type="STRING" id="945553.A0A0D2KKZ5"/>
<keyword evidence="2 5" id="KW-0812">Transmembrane</keyword>
<reference evidence="7" key="1">
    <citation type="submission" date="2014-04" db="EMBL/GenBank/DDBJ databases">
        <title>Evolutionary Origins and Diversification of the Mycorrhizal Mutualists.</title>
        <authorList>
            <consortium name="DOE Joint Genome Institute"/>
            <consortium name="Mycorrhizal Genomics Consortium"/>
            <person name="Kohler A."/>
            <person name="Kuo A."/>
            <person name="Nagy L.G."/>
            <person name="Floudas D."/>
            <person name="Copeland A."/>
            <person name="Barry K.W."/>
            <person name="Cichocki N."/>
            <person name="Veneault-Fourrey C."/>
            <person name="LaButti K."/>
            <person name="Lindquist E.A."/>
            <person name="Lipzen A."/>
            <person name="Lundell T."/>
            <person name="Morin E."/>
            <person name="Murat C."/>
            <person name="Riley R."/>
            <person name="Ohm R."/>
            <person name="Sun H."/>
            <person name="Tunlid A."/>
            <person name="Henrissat B."/>
            <person name="Grigoriev I.V."/>
            <person name="Hibbett D.S."/>
            <person name="Martin F."/>
        </authorList>
    </citation>
    <scope>NUCLEOTIDE SEQUENCE [LARGE SCALE GENOMIC DNA]</scope>
    <source>
        <strain evidence="7">FD-334 SS-4</strain>
    </source>
</reference>
<evidence type="ECO:0000313" key="6">
    <source>
        <dbReference type="EMBL" id="KJA15277.1"/>
    </source>
</evidence>
<dbReference type="AlphaFoldDB" id="A0A0D2KKZ5"/>
<dbReference type="GO" id="GO:0008381">
    <property type="term" value="F:mechanosensitive monoatomic ion channel activity"/>
    <property type="evidence" value="ECO:0007669"/>
    <property type="project" value="TreeGrafter"/>
</dbReference>
<dbReference type="Pfam" id="PF01741">
    <property type="entry name" value="MscL"/>
    <property type="match status" value="1"/>
</dbReference>
<evidence type="ECO:0000256" key="5">
    <source>
        <dbReference type="SAM" id="Phobius"/>
    </source>
</evidence>
<accession>A0A0D2KKZ5</accession>
<dbReference type="OrthoDB" id="10010920at2759"/>
<dbReference type="InterPro" id="IPR037673">
    <property type="entry name" value="MSC/AndL"/>
</dbReference>
<evidence type="ECO:0000256" key="3">
    <source>
        <dbReference type="ARBA" id="ARBA00022989"/>
    </source>
</evidence>
<feature type="transmembrane region" description="Helical" evidence="5">
    <location>
        <begin position="125"/>
        <end position="146"/>
    </location>
</feature>
<protein>
    <recommendedName>
        <fullName evidence="8">Ion channel</fullName>
    </recommendedName>
</protein>
<evidence type="ECO:0000256" key="1">
    <source>
        <dbReference type="ARBA" id="ARBA00004141"/>
    </source>
</evidence>
<evidence type="ECO:0000256" key="4">
    <source>
        <dbReference type="ARBA" id="ARBA00023136"/>
    </source>
</evidence>
<evidence type="ECO:0000313" key="7">
    <source>
        <dbReference type="Proteomes" id="UP000054270"/>
    </source>
</evidence>
<dbReference type="EMBL" id="KN817649">
    <property type="protein sequence ID" value="KJA15277.1"/>
    <property type="molecule type" value="Genomic_DNA"/>
</dbReference>
<keyword evidence="7" id="KW-1185">Reference proteome</keyword>
<gene>
    <name evidence="6" type="ORF">HYPSUDRAFT_48496</name>
</gene>
<dbReference type="PANTHER" id="PTHR30266">
    <property type="entry name" value="MECHANOSENSITIVE CHANNEL MSCL"/>
    <property type="match status" value="1"/>
</dbReference>
<keyword evidence="4 5" id="KW-0472">Membrane</keyword>
<evidence type="ECO:0008006" key="8">
    <source>
        <dbReference type="Google" id="ProtNLM"/>
    </source>
</evidence>
<dbReference type="Gene3D" id="1.10.1200.120">
    <property type="entry name" value="Large-conductance mechanosensitive channel, MscL, domain 1"/>
    <property type="match status" value="1"/>
</dbReference>
<evidence type="ECO:0000256" key="2">
    <source>
        <dbReference type="ARBA" id="ARBA00022692"/>
    </source>
</evidence>
<dbReference type="OMA" id="WAERFED"/>
<dbReference type="PANTHER" id="PTHR30266:SF2">
    <property type="entry name" value="LARGE-CONDUCTANCE MECHANOSENSITIVE CHANNEL"/>
    <property type="match status" value="1"/>
</dbReference>
<dbReference type="InterPro" id="IPR036019">
    <property type="entry name" value="MscL_channel"/>
</dbReference>
<dbReference type="FunFam" id="1.10.1200.120:FF:000004">
    <property type="entry name" value="Ion channel, putative"/>
    <property type="match status" value="1"/>
</dbReference>
<name>A0A0D2KKZ5_HYPSF</name>
<dbReference type="SUPFAM" id="SSF81330">
    <property type="entry name" value="Gated mechanosensitive channel"/>
    <property type="match status" value="1"/>
</dbReference>
<organism evidence="6 7">
    <name type="scientific">Hypholoma sublateritium (strain FD-334 SS-4)</name>
    <dbReference type="NCBI Taxonomy" id="945553"/>
    <lineage>
        <taxon>Eukaryota</taxon>
        <taxon>Fungi</taxon>
        <taxon>Dikarya</taxon>
        <taxon>Basidiomycota</taxon>
        <taxon>Agaricomycotina</taxon>
        <taxon>Agaricomycetes</taxon>
        <taxon>Agaricomycetidae</taxon>
        <taxon>Agaricales</taxon>
        <taxon>Agaricineae</taxon>
        <taxon>Strophariaceae</taxon>
        <taxon>Hypholoma</taxon>
    </lineage>
</organism>